<dbReference type="PANTHER" id="PTHR46268:SF6">
    <property type="entry name" value="UNIVERSAL STRESS PROTEIN UP12"/>
    <property type="match status" value="1"/>
</dbReference>
<dbReference type="Gene3D" id="3.40.50.620">
    <property type="entry name" value="HUPs"/>
    <property type="match status" value="2"/>
</dbReference>
<dbReference type="AlphaFoldDB" id="A0A3E0GXY4"/>
<dbReference type="InterPro" id="IPR006015">
    <property type="entry name" value="Universal_stress_UspA"/>
</dbReference>
<reference evidence="3 4" key="1">
    <citation type="submission" date="2018-08" db="EMBL/GenBank/DDBJ databases">
        <title>Genomic Encyclopedia of Archaeal and Bacterial Type Strains, Phase II (KMG-II): from individual species to whole genera.</title>
        <authorList>
            <person name="Goeker M."/>
        </authorList>
    </citation>
    <scope>NUCLEOTIDE SEQUENCE [LARGE SCALE GENOMIC DNA]</scope>
    <source>
        <strain evidence="3 4">DSM 45791</strain>
    </source>
</reference>
<gene>
    <name evidence="3" type="ORF">BCF44_11985</name>
</gene>
<organism evidence="3 4">
    <name type="scientific">Kutzneria buriramensis</name>
    <dbReference type="NCBI Taxonomy" id="1045776"/>
    <lineage>
        <taxon>Bacteria</taxon>
        <taxon>Bacillati</taxon>
        <taxon>Actinomycetota</taxon>
        <taxon>Actinomycetes</taxon>
        <taxon>Pseudonocardiales</taxon>
        <taxon>Pseudonocardiaceae</taxon>
        <taxon>Kutzneria</taxon>
    </lineage>
</organism>
<evidence type="ECO:0000256" key="1">
    <source>
        <dbReference type="ARBA" id="ARBA00008791"/>
    </source>
</evidence>
<evidence type="ECO:0000313" key="3">
    <source>
        <dbReference type="EMBL" id="REH34809.1"/>
    </source>
</evidence>
<dbReference type="RefSeq" id="WP_116180216.1">
    <property type="nucleotide sequence ID" value="NZ_CP144375.1"/>
</dbReference>
<evidence type="ECO:0000259" key="2">
    <source>
        <dbReference type="Pfam" id="PF00582"/>
    </source>
</evidence>
<proteinExistence type="inferred from homology"/>
<name>A0A3E0GXY4_9PSEU</name>
<accession>A0A3E0GXY4</accession>
<dbReference type="EMBL" id="QUNO01000019">
    <property type="protein sequence ID" value="REH34809.1"/>
    <property type="molecule type" value="Genomic_DNA"/>
</dbReference>
<feature type="domain" description="UspA" evidence="2">
    <location>
        <begin position="135"/>
        <end position="271"/>
    </location>
</feature>
<dbReference type="PRINTS" id="PR01438">
    <property type="entry name" value="UNVRSLSTRESS"/>
</dbReference>
<keyword evidence="4" id="KW-1185">Reference proteome</keyword>
<evidence type="ECO:0000313" key="4">
    <source>
        <dbReference type="Proteomes" id="UP000256269"/>
    </source>
</evidence>
<dbReference type="InterPro" id="IPR014729">
    <property type="entry name" value="Rossmann-like_a/b/a_fold"/>
</dbReference>
<comment type="similarity">
    <text evidence="1">Belongs to the universal stress protein A family.</text>
</comment>
<feature type="domain" description="UspA" evidence="2">
    <location>
        <begin position="5"/>
        <end position="127"/>
    </location>
</feature>
<dbReference type="OrthoDB" id="3404132at2"/>
<dbReference type="Proteomes" id="UP000256269">
    <property type="component" value="Unassembled WGS sequence"/>
</dbReference>
<dbReference type="PANTHER" id="PTHR46268">
    <property type="entry name" value="STRESS RESPONSE PROTEIN NHAX"/>
    <property type="match status" value="1"/>
</dbReference>
<sequence length="274" mass="28524">MTRAPIVAAIDGSDSARQAVLWAAQEATRRGIGLTIVHVAPDLAAALAQGRSWLDETSAAARRAAPTVTTSAEMMSGSVVETLTAVSTWADTVVLGTRGIGGFTGLLAGSVAIGVSTRARCPVVVVRAPAPASGPIVVGVDGGSAEEATEWAFTEAALRDAPLIAVHTWTEGALSRGWDTVPYVVDFQALNDSMRGMLSDRVAPWREKFPSVRLDLVTALDNPARALVDQSRHAQLVVVGTRRHRPLAGALLGSTSHALLHHAACPVVVVHADS</sequence>
<dbReference type="SUPFAM" id="SSF52402">
    <property type="entry name" value="Adenine nucleotide alpha hydrolases-like"/>
    <property type="match status" value="2"/>
</dbReference>
<dbReference type="InterPro" id="IPR006016">
    <property type="entry name" value="UspA"/>
</dbReference>
<dbReference type="Pfam" id="PF00582">
    <property type="entry name" value="Usp"/>
    <property type="match status" value="2"/>
</dbReference>
<comment type="caution">
    <text evidence="3">The sequence shown here is derived from an EMBL/GenBank/DDBJ whole genome shotgun (WGS) entry which is preliminary data.</text>
</comment>
<protein>
    <submittedName>
        <fullName evidence="3">Nucleotide-binding universal stress UspA family protein</fullName>
    </submittedName>
</protein>